<accession>A0A432UZ25</accession>
<dbReference type="Proteomes" id="UP000281647">
    <property type="component" value="Unassembled WGS sequence"/>
</dbReference>
<comment type="caution">
    <text evidence="1">The sequence shown here is derived from an EMBL/GenBank/DDBJ whole genome shotgun (WGS) entry which is preliminary data.</text>
</comment>
<protein>
    <submittedName>
        <fullName evidence="1">Uncharacterized protein</fullName>
    </submittedName>
</protein>
<evidence type="ECO:0000313" key="2">
    <source>
        <dbReference type="Proteomes" id="UP000281647"/>
    </source>
</evidence>
<name>A0A432UZ25_9HYPH</name>
<proteinExistence type="predicted"/>
<sequence length="177" mass="19744">MKMNVWVEMIGADGVPQRREVAGVIRDVDGARFEDFGLTLDESKNILRNLQAEFVQFQVDQAGRADRVCMECGRRGIHDYRPRTVHSLFGVCRMRVTRFDGGACRASAGAGRIEALLKGRAIPELERVQAELGSRLSFREAATVLDLFAPAAQSDRRRPLTLPSVLPQTDGRFRVVT</sequence>
<reference evidence="1 2" key="1">
    <citation type="submission" date="2018-11" db="EMBL/GenBank/DDBJ databases">
        <title>Pseudaminobacter arsenicus sp. nov., an arsenic-resistant bacterium isolated from arsenic-rich aquifers.</title>
        <authorList>
            <person name="Mu Y."/>
        </authorList>
    </citation>
    <scope>NUCLEOTIDE SEQUENCE [LARGE SCALE GENOMIC DNA]</scope>
    <source>
        <strain evidence="1 2">CB3</strain>
    </source>
</reference>
<gene>
    <name evidence="1" type="ORF">EET67_24935</name>
</gene>
<evidence type="ECO:0000313" key="1">
    <source>
        <dbReference type="EMBL" id="RUM95141.1"/>
    </source>
</evidence>
<dbReference type="AlphaFoldDB" id="A0A432UZ25"/>
<dbReference type="EMBL" id="RKST01000070">
    <property type="protein sequence ID" value="RUM95141.1"/>
    <property type="molecule type" value="Genomic_DNA"/>
</dbReference>
<dbReference type="RefSeq" id="WP_128628866.1">
    <property type="nucleotide sequence ID" value="NZ_RKST01000070.1"/>
</dbReference>
<dbReference type="OrthoDB" id="8089897at2"/>
<keyword evidence="2" id="KW-1185">Reference proteome</keyword>
<organism evidence="1 2">
    <name type="scientific">Borborobacter arsenicus</name>
    <dbReference type="NCBI Taxonomy" id="1851146"/>
    <lineage>
        <taxon>Bacteria</taxon>
        <taxon>Pseudomonadati</taxon>
        <taxon>Pseudomonadota</taxon>
        <taxon>Alphaproteobacteria</taxon>
        <taxon>Hyphomicrobiales</taxon>
        <taxon>Phyllobacteriaceae</taxon>
        <taxon>Borborobacter</taxon>
    </lineage>
</organism>